<accession>A0A8X6IT90</accession>
<organism evidence="1 2">
    <name type="scientific">Trichonephila clavata</name>
    <name type="common">Joro spider</name>
    <name type="synonym">Nephila clavata</name>
    <dbReference type="NCBI Taxonomy" id="2740835"/>
    <lineage>
        <taxon>Eukaryota</taxon>
        <taxon>Metazoa</taxon>
        <taxon>Ecdysozoa</taxon>
        <taxon>Arthropoda</taxon>
        <taxon>Chelicerata</taxon>
        <taxon>Arachnida</taxon>
        <taxon>Araneae</taxon>
        <taxon>Araneomorphae</taxon>
        <taxon>Entelegynae</taxon>
        <taxon>Araneoidea</taxon>
        <taxon>Nephilidae</taxon>
        <taxon>Trichonephila</taxon>
    </lineage>
</organism>
<evidence type="ECO:0000313" key="2">
    <source>
        <dbReference type="Proteomes" id="UP000887116"/>
    </source>
</evidence>
<sequence>MNLSYSQREINSIPLHHLFLHQQHLRNLLLLSRKLLHSALAREKKNARPSTRNPPVPGRRTIFVNFEYLLCFNSPSFFAGSRILLPSLKRGCSLFSRHHLLNLTFPDEAQIR</sequence>
<dbReference type="EMBL" id="BMAO01026565">
    <property type="protein sequence ID" value="GFR10695.1"/>
    <property type="molecule type" value="Genomic_DNA"/>
</dbReference>
<protein>
    <submittedName>
        <fullName evidence="1">Uncharacterized protein</fullName>
    </submittedName>
</protein>
<name>A0A8X6IT90_TRICU</name>
<dbReference type="AlphaFoldDB" id="A0A8X6IT90"/>
<reference evidence="1" key="1">
    <citation type="submission" date="2020-07" db="EMBL/GenBank/DDBJ databases">
        <title>Multicomponent nature underlies the extraordinary mechanical properties of spider dragline silk.</title>
        <authorList>
            <person name="Kono N."/>
            <person name="Nakamura H."/>
            <person name="Mori M."/>
            <person name="Yoshida Y."/>
            <person name="Ohtoshi R."/>
            <person name="Malay A.D."/>
            <person name="Moran D.A.P."/>
            <person name="Tomita M."/>
            <person name="Numata K."/>
            <person name="Arakawa K."/>
        </authorList>
    </citation>
    <scope>NUCLEOTIDE SEQUENCE</scope>
</reference>
<keyword evidence="2" id="KW-1185">Reference proteome</keyword>
<evidence type="ECO:0000313" key="1">
    <source>
        <dbReference type="EMBL" id="GFR10695.1"/>
    </source>
</evidence>
<dbReference type="Proteomes" id="UP000887116">
    <property type="component" value="Unassembled WGS sequence"/>
</dbReference>
<proteinExistence type="predicted"/>
<gene>
    <name evidence="1" type="ORF">TNCT_514241</name>
</gene>
<comment type="caution">
    <text evidence="1">The sequence shown here is derived from an EMBL/GenBank/DDBJ whole genome shotgun (WGS) entry which is preliminary data.</text>
</comment>